<dbReference type="Proteomes" id="UP001163823">
    <property type="component" value="Chromosome 4"/>
</dbReference>
<gene>
    <name evidence="3" type="ORF">O6P43_008126</name>
</gene>
<dbReference type="PANTHER" id="PTHR47926:SF468">
    <property type="entry name" value="PENTATRICOPEPTIDE REPEAT-CONTAINING PROTEIN"/>
    <property type="match status" value="1"/>
</dbReference>
<dbReference type="GO" id="GO:0009451">
    <property type="term" value="P:RNA modification"/>
    <property type="evidence" value="ECO:0007669"/>
    <property type="project" value="InterPro"/>
</dbReference>
<dbReference type="PANTHER" id="PTHR47926">
    <property type="entry name" value="PENTATRICOPEPTIDE REPEAT-CONTAINING PROTEIN"/>
    <property type="match status" value="1"/>
</dbReference>
<evidence type="ECO:0000313" key="3">
    <source>
        <dbReference type="EMBL" id="KAJ7969849.1"/>
    </source>
</evidence>
<proteinExistence type="predicted"/>
<dbReference type="KEGG" id="qsa:O6P43_008126"/>
<dbReference type="AlphaFoldDB" id="A0AAD7M4K0"/>
<reference evidence="3" key="1">
    <citation type="journal article" date="2023" name="Science">
        <title>Elucidation of the pathway for biosynthesis of saponin adjuvants from the soapbark tree.</title>
        <authorList>
            <person name="Reed J."/>
            <person name="Orme A."/>
            <person name="El-Demerdash A."/>
            <person name="Owen C."/>
            <person name="Martin L.B.B."/>
            <person name="Misra R.C."/>
            <person name="Kikuchi S."/>
            <person name="Rejzek M."/>
            <person name="Martin A.C."/>
            <person name="Harkess A."/>
            <person name="Leebens-Mack J."/>
            <person name="Louveau T."/>
            <person name="Stephenson M.J."/>
            <person name="Osbourn A."/>
        </authorList>
    </citation>
    <scope>NUCLEOTIDE SEQUENCE</scope>
    <source>
        <strain evidence="3">S10</strain>
    </source>
</reference>
<dbReference type="EMBL" id="JARAOO010000004">
    <property type="protein sequence ID" value="KAJ7969849.1"/>
    <property type="molecule type" value="Genomic_DNA"/>
</dbReference>
<keyword evidence="4" id="KW-1185">Reference proteome</keyword>
<dbReference type="GO" id="GO:0003723">
    <property type="term" value="F:RNA binding"/>
    <property type="evidence" value="ECO:0007669"/>
    <property type="project" value="InterPro"/>
</dbReference>
<evidence type="ECO:0000256" key="1">
    <source>
        <dbReference type="ARBA" id="ARBA00022737"/>
    </source>
</evidence>
<comment type="caution">
    <text evidence="3">The sequence shown here is derived from an EMBL/GenBank/DDBJ whole genome shotgun (WGS) entry which is preliminary data.</text>
</comment>
<dbReference type="Pfam" id="PF13041">
    <property type="entry name" value="PPR_2"/>
    <property type="match status" value="1"/>
</dbReference>
<sequence length="121" mass="13514">MFTSNGLIAMYGNCSGLLEAWQILDEMPNRDVVSWKSMVAGHAQNARFDDALKVCKEMKVLEQKPDADTMASLMPAVTNTSSDIVSNVKGLFMKSDKKSLMSWNVRLAAFMKNSNAWRRSC</sequence>
<protein>
    <submittedName>
        <fullName evidence="3">Pentatricopeptide repeat-containing protein</fullName>
    </submittedName>
</protein>
<organism evidence="3 4">
    <name type="scientific">Quillaja saponaria</name>
    <name type="common">Soap bark tree</name>
    <dbReference type="NCBI Taxonomy" id="32244"/>
    <lineage>
        <taxon>Eukaryota</taxon>
        <taxon>Viridiplantae</taxon>
        <taxon>Streptophyta</taxon>
        <taxon>Embryophyta</taxon>
        <taxon>Tracheophyta</taxon>
        <taxon>Spermatophyta</taxon>
        <taxon>Magnoliopsida</taxon>
        <taxon>eudicotyledons</taxon>
        <taxon>Gunneridae</taxon>
        <taxon>Pentapetalae</taxon>
        <taxon>rosids</taxon>
        <taxon>fabids</taxon>
        <taxon>Fabales</taxon>
        <taxon>Quillajaceae</taxon>
        <taxon>Quillaja</taxon>
    </lineage>
</organism>
<accession>A0AAD7M4K0</accession>
<keyword evidence="1" id="KW-0677">Repeat</keyword>
<dbReference type="InterPro" id="IPR011990">
    <property type="entry name" value="TPR-like_helical_dom_sf"/>
</dbReference>
<evidence type="ECO:0000256" key="2">
    <source>
        <dbReference type="PROSITE-ProRule" id="PRU00708"/>
    </source>
</evidence>
<dbReference type="InterPro" id="IPR002885">
    <property type="entry name" value="PPR_rpt"/>
</dbReference>
<dbReference type="NCBIfam" id="TIGR00756">
    <property type="entry name" value="PPR"/>
    <property type="match status" value="1"/>
</dbReference>
<evidence type="ECO:0000313" key="4">
    <source>
        <dbReference type="Proteomes" id="UP001163823"/>
    </source>
</evidence>
<dbReference type="PROSITE" id="PS51375">
    <property type="entry name" value="PPR"/>
    <property type="match status" value="1"/>
</dbReference>
<name>A0AAD7M4K0_QUISA</name>
<feature type="repeat" description="PPR" evidence="2">
    <location>
        <begin position="31"/>
        <end position="65"/>
    </location>
</feature>
<dbReference type="InterPro" id="IPR046960">
    <property type="entry name" value="PPR_At4g14850-like_plant"/>
</dbReference>
<dbReference type="Gene3D" id="1.25.40.10">
    <property type="entry name" value="Tetratricopeptide repeat domain"/>
    <property type="match status" value="1"/>
</dbReference>